<organism evidence="1 2">
    <name type="scientific">Nocardiopsis sinuspersici</name>
    <dbReference type="NCBI Taxonomy" id="501010"/>
    <lineage>
        <taxon>Bacteria</taxon>
        <taxon>Bacillati</taxon>
        <taxon>Actinomycetota</taxon>
        <taxon>Actinomycetes</taxon>
        <taxon>Streptosporangiales</taxon>
        <taxon>Nocardiopsidaceae</taxon>
        <taxon>Nocardiopsis</taxon>
    </lineage>
</organism>
<dbReference type="OrthoDB" id="9790745at2"/>
<sequence>MVGHHVYLERVHDEVRAARGSDGAPAPPPGRRFLVDRLWPRGVSKEALEGVAWVREAAPSDELRRWFGHDPSRFAEFAERYRAELEARPEPLAPVLEAARGGPVTLLYAARDTEHNHAVVLREHLRETLATSAGGN</sequence>
<gene>
    <name evidence="1" type="ORF">NOSIN_12970</name>
</gene>
<dbReference type="PANTHER" id="PTHR36849">
    <property type="entry name" value="CYTOPLASMIC PROTEIN-RELATED"/>
    <property type="match status" value="1"/>
</dbReference>
<dbReference type="InterPro" id="IPR052552">
    <property type="entry name" value="YeaO-like"/>
</dbReference>
<reference evidence="2" key="1">
    <citation type="submission" date="2016-08" db="EMBL/GenBank/DDBJ databases">
        <authorList>
            <person name="Tokovenko B."/>
            <person name="Kalinowski J."/>
        </authorList>
    </citation>
    <scope>NUCLEOTIDE SEQUENCE [LARGE SCALE GENOMIC DNA]</scope>
    <source>
        <strain evidence="2">UTMC102</strain>
    </source>
</reference>
<evidence type="ECO:0000313" key="2">
    <source>
        <dbReference type="Proteomes" id="UP000189004"/>
    </source>
</evidence>
<dbReference type="Proteomes" id="UP000189004">
    <property type="component" value="Unassembled WGS sequence"/>
</dbReference>
<dbReference type="Pfam" id="PF22752">
    <property type="entry name" value="DUF488-N3i"/>
    <property type="match status" value="1"/>
</dbReference>
<accession>A0A1V3C2B6</accession>
<dbReference type="STRING" id="501010.NOSIN_12970"/>
<dbReference type="EMBL" id="MCOK01000001">
    <property type="protein sequence ID" value="OOC54609.1"/>
    <property type="molecule type" value="Genomic_DNA"/>
</dbReference>
<dbReference type="RefSeq" id="WP_077691014.1">
    <property type="nucleotide sequence ID" value="NZ_MCOK01000001.1"/>
</dbReference>
<proteinExistence type="predicted"/>
<dbReference type="PANTHER" id="PTHR36849:SF1">
    <property type="entry name" value="CYTOPLASMIC PROTEIN"/>
    <property type="match status" value="1"/>
</dbReference>
<name>A0A1V3C2B6_9ACTN</name>
<protein>
    <recommendedName>
        <fullName evidence="3">MarR family transcriptional regulator</fullName>
    </recommendedName>
</protein>
<evidence type="ECO:0000313" key="1">
    <source>
        <dbReference type="EMBL" id="OOC54609.1"/>
    </source>
</evidence>
<comment type="caution">
    <text evidence="1">The sequence shown here is derived from an EMBL/GenBank/DDBJ whole genome shotgun (WGS) entry which is preliminary data.</text>
</comment>
<keyword evidence="2" id="KW-1185">Reference proteome</keyword>
<dbReference type="AlphaFoldDB" id="A0A1V3C2B6"/>
<evidence type="ECO:0008006" key="3">
    <source>
        <dbReference type="Google" id="ProtNLM"/>
    </source>
</evidence>